<evidence type="ECO:0000259" key="2">
    <source>
        <dbReference type="Pfam" id="PF01494"/>
    </source>
</evidence>
<dbReference type="GO" id="GO:0005739">
    <property type="term" value="C:mitochondrion"/>
    <property type="evidence" value="ECO:0007669"/>
    <property type="project" value="TreeGrafter"/>
</dbReference>
<evidence type="ECO:0000313" key="3">
    <source>
        <dbReference type="EMBL" id="CBY21850.1"/>
    </source>
</evidence>
<dbReference type="GO" id="GO:0071949">
    <property type="term" value="F:FAD binding"/>
    <property type="evidence" value="ECO:0007669"/>
    <property type="project" value="InterPro"/>
</dbReference>
<feature type="domain" description="FAD-binding" evidence="2">
    <location>
        <begin position="222"/>
        <end position="332"/>
    </location>
</feature>
<feature type="domain" description="FAD-binding" evidence="2">
    <location>
        <begin position="360"/>
        <end position="418"/>
    </location>
</feature>
<dbReference type="Gene3D" id="1.25.40.20">
    <property type="entry name" value="Ankyrin repeat-containing domain"/>
    <property type="match status" value="1"/>
</dbReference>
<dbReference type="InParanoid" id="E4WWV8"/>
<dbReference type="Proteomes" id="UP000001307">
    <property type="component" value="Unassembled WGS sequence"/>
</dbReference>
<dbReference type="InterPro" id="IPR002110">
    <property type="entry name" value="Ankyrin_rpt"/>
</dbReference>
<dbReference type="OrthoDB" id="4772757at2759"/>
<gene>
    <name evidence="3" type="ORF">GSOID_T00011379001</name>
</gene>
<keyword evidence="1" id="KW-0040">ANK repeat</keyword>
<dbReference type="PRINTS" id="PR00420">
    <property type="entry name" value="RNGMNOXGNASE"/>
</dbReference>
<reference evidence="3" key="1">
    <citation type="journal article" date="2010" name="Science">
        <title>Plasticity of animal genome architecture unmasked by rapid evolution of a pelagic tunicate.</title>
        <authorList>
            <person name="Denoeud F."/>
            <person name="Henriet S."/>
            <person name="Mungpakdee S."/>
            <person name="Aury J.M."/>
            <person name="Da Silva C."/>
            <person name="Brinkmann H."/>
            <person name="Mikhaleva J."/>
            <person name="Olsen L.C."/>
            <person name="Jubin C."/>
            <person name="Canestro C."/>
            <person name="Bouquet J.M."/>
            <person name="Danks G."/>
            <person name="Poulain J."/>
            <person name="Campsteijn C."/>
            <person name="Adamski M."/>
            <person name="Cross I."/>
            <person name="Yadetie F."/>
            <person name="Muffato M."/>
            <person name="Louis A."/>
            <person name="Butcher S."/>
            <person name="Tsagkogeorga G."/>
            <person name="Konrad A."/>
            <person name="Singh S."/>
            <person name="Jensen M.F."/>
            <person name="Cong E.H."/>
            <person name="Eikeseth-Otteraa H."/>
            <person name="Noel B."/>
            <person name="Anthouard V."/>
            <person name="Porcel B.M."/>
            <person name="Kachouri-Lafond R."/>
            <person name="Nishino A."/>
            <person name="Ugolini M."/>
            <person name="Chourrout P."/>
            <person name="Nishida H."/>
            <person name="Aasland R."/>
            <person name="Huzurbazar S."/>
            <person name="Westhof E."/>
            <person name="Delsuc F."/>
            <person name="Lehrach H."/>
            <person name="Reinhardt R."/>
            <person name="Weissenbach J."/>
            <person name="Roy S.W."/>
            <person name="Artiguenave F."/>
            <person name="Postlethwait J.H."/>
            <person name="Manak J.R."/>
            <person name="Thompson E.M."/>
            <person name="Jaillon O."/>
            <person name="Du Pasquier L."/>
            <person name="Boudinot P."/>
            <person name="Liberles D.A."/>
            <person name="Volff J.N."/>
            <person name="Philippe H."/>
            <person name="Lenhard B."/>
            <person name="Roest Crollius H."/>
            <person name="Wincker P."/>
            <person name="Chourrout D."/>
        </authorList>
    </citation>
    <scope>NUCLEOTIDE SEQUENCE [LARGE SCALE GENOMIC DNA]</scope>
</reference>
<feature type="repeat" description="ANK" evidence="1">
    <location>
        <begin position="61"/>
        <end position="94"/>
    </location>
</feature>
<dbReference type="PANTHER" id="PTHR43876:SF7">
    <property type="entry name" value="UBIQUINONE BIOSYNTHESIS MONOOXYGENASE COQ6, MITOCHONDRIAL"/>
    <property type="match status" value="1"/>
</dbReference>
<evidence type="ECO:0000256" key="1">
    <source>
        <dbReference type="PROSITE-ProRule" id="PRU00023"/>
    </source>
</evidence>
<dbReference type="Pfam" id="PF01494">
    <property type="entry name" value="FAD_binding_3"/>
    <property type="match status" value="2"/>
</dbReference>
<dbReference type="AlphaFoldDB" id="E4WWV8"/>
<dbReference type="Gene3D" id="3.30.9.10">
    <property type="entry name" value="D-Amino Acid Oxidase, subunit A, domain 2"/>
    <property type="match status" value="1"/>
</dbReference>
<dbReference type="SMART" id="SM00248">
    <property type="entry name" value="ANK"/>
    <property type="match status" value="5"/>
</dbReference>
<sequence>MAAQENNLFCLELLIKHGIIVNSTDTDGKHAFHYAASCGHLSFLEKLLPACPDHLDVLKKSDWTPLMMACTKFENLKVVRFLVDNGARLDLVNKDGWNAVFLAGRTGDIEMFKFLVEKHPKGLKQVSKNGRYTINTILQHGHSALLSYLLENHEKETVDSIQCASAILDAAICPNPEIFKVLSKHFSSGHDDWSKTNKAGFTPLHLAAQAIQDTDYVSFKINESEFETRLLLGCDGANSSVRKAAGLGQLSKNYDQRGFVCTVRAENVADNRTAFQRFLPSGDVIALLPCEEDQLSIVWSCAASKAKMLESLDADELISKINECLVNDETPTLIKTLHNSLSFIPRSIGLKTEMRVDPPRITEILSPTGSFPLGSALATNMVAPRTAILGDAAHRVHPFAGQGANMGWRDVELLTDELERAHLSGIDYTSHLSLSKYEKAALLEHAAFMSGLEGLKQLYKTNATPFVLARNVGTMLVNNNSALKDIFISRAS</sequence>
<dbReference type="FunCoup" id="E4WWV8">
    <property type="interactions" value="144"/>
</dbReference>
<dbReference type="PROSITE" id="PS50088">
    <property type="entry name" value="ANK_REPEAT"/>
    <property type="match status" value="1"/>
</dbReference>
<dbReference type="InterPro" id="IPR036770">
    <property type="entry name" value="Ankyrin_rpt-contain_sf"/>
</dbReference>
<dbReference type="Gene3D" id="3.50.50.60">
    <property type="entry name" value="FAD/NAD(P)-binding domain"/>
    <property type="match status" value="1"/>
</dbReference>
<dbReference type="PANTHER" id="PTHR43876">
    <property type="entry name" value="UBIQUINONE BIOSYNTHESIS MONOOXYGENASE COQ6, MITOCHONDRIAL"/>
    <property type="match status" value="1"/>
</dbReference>
<dbReference type="InterPro" id="IPR051205">
    <property type="entry name" value="UbiH/COQ6_monooxygenase"/>
</dbReference>
<proteinExistence type="predicted"/>
<name>E4WWV8_OIKDI</name>
<protein>
    <recommendedName>
        <fullName evidence="2">FAD-binding domain-containing protein</fullName>
    </recommendedName>
</protein>
<dbReference type="Pfam" id="PF12796">
    <property type="entry name" value="Ank_2"/>
    <property type="match status" value="1"/>
</dbReference>
<dbReference type="InterPro" id="IPR036188">
    <property type="entry name" value="FAD/NAD-bd_sf"/>
</dbReference>
<dbReference type="SUPFAM" id="SSF51905">
    <property type="entry name" value="FAD/NAD(P)-binding domain"/>
    <property type="match status" value="1"/>
</dbReference>
<dbReference type="InterPro" id="IPR002938">
    <property type="entry name" value="FAD-bd"/>
</dbReference>
<dbReference type="EMBL" id="FN653018">
    <property type="protein sequence ID" value="CBY21850.1"/>
    <property type="molecule type" value="Genomic_DNA"/>
</dbReference>
<keyword evidence="4" id="KW-1185">Reference proteome</keyword>
<organism evidence="3">
    <name type="scientific">Oikopleura dioica</name>
    <name type="common">Tunicate</name>
    <dbReference type="NCBI Taxonomy" id="34765"/>
    <lineage>
        <taxon>Eukaryota</taxon>
        <taxon>Metazoa</taxon>
        <taxon>Chordata</taxon>
        <taxon>Tunicata</taxon>
        <taxon>Appendicularia</taxon>
        <taxon>Copelata</taxon>
        <taxon>Oikopleuridae</taxon>
        <taxon>Oikopleura</taxon>
    </lineage>
</organism>
<evidence type="ECO:0000313" key="4">
    <source>
        <dbReference type="Proteomes" id="UP000001307"/>
    </source>
</evidence>
<accession>E4WWV8</accession>
<dbReference type="SUPFAM" id="SSF48403">
    <property type="entry name" value="Ankyrin repeat"/>
    <property type="match status" value="1"/>
</dbReference>